<dbReference type="InterPro" id="IPR003661">
    <property type="entry name" value="HisK_dim/P_dom"/>
</dbReference>
<dbReference type="SMART" id="SM00388">
    <property type="entry name" value="HisKA"/>
    <property type="match status" value="1"/>
</dbReference>
<dbReference type="CDD" id="cd00082">
    <property type="entry name" value="HisKA"/>
    <property type="match status" value="1"/>
</dbReference>
<dbReference type="Pfam" id="PF00512">
    <property type="entry name" value="HisKA"/>
    <property type="match status" value="1"/>
</dbReference>
<evidence type="ECO:0000313" key="10">
    <source>
        <dbReference type="EMBL" id="MDX8053708.1"/>
    </source>
</evidence>
<dbReference type="EC" id="2.7.13.3" evidence="3"/>
<dbReference type="SUPFAM" id="SSF47384">
    <property type="entry name" value="Homodimeric domain of signal transducing histidine kinase"/>
    <property type="match status" value="1"/>
</dbReference>
<sequence>MVVLVGLLAGTVLLAWQLRQVRGALTEFAAGNYSTRLPRSGLLAITVNGLGDRLVELHDFQRSFVADASHQLRNPLVALQLRLENLEPHVVPEGHGKMESALREANRMSLILNALMTMARGEGRVDARQPVDIAAVLEDRMASWRPIAAVAGVDLLIKPCTGLWATALPAAVDQILDVFIDNALRVSPVGSTIVLFAESSLHQVRLFCRDEGPGMNPADAARACERYWRGTQRRDTNGAGLGLSIAAGLARASDGWLALNPAPGGGTDAVLVLRTAQSIVDDREV</sequence>
<dbReference type="Gene3D" id="1.10.287.130">
    <property type="match status" value="1"/>
</dbReference>
<evidence type="ECO:0000256" key="3">
    <source>
        <dbReference type="ARBA" id="ARBA00012438"/>
    </source>
</evidence>
<reference evidence="10 11" key="2">
    <citation type="submission" date="2023-11" db="EMBL/GenBank/DDBJ databases">
        <authorList>
            <person name="Lara A.C."/>
            <person name="Chronakova A."/>
        </authorList>
    </citation>
    <scope>NUCLEOTIDE SEQUENCE [LARGE SCALE GENOMIC DNA]</scope>
    <source>
        <strain evidence="10 11">BCCO 10_0798</strain>
    </source>
</reference>
<keyword evidence="8" id="KW-1133">Transmembrane helix</keyword>
<dbReference type="EMBL" id="JAXAVV010000017">
    <property type="protein sequence ID" value="MDX8053708.1"/>
    <property type="molecule type" value="Genomic_DNA"/>
</dbReference>
<keyword evidence="5" id="KW-0808">Transferase</keyword>
<organism evidence="10 11">
    <name type="scientific">Lentzea kristufekii</name>
    <dbReference type="NCBI Taxonomy" id="3095430"/>
    <lineage>
        <taxon>Bacteria</taxon>
        <taxon>Bacillati</taxon>
        <taxon>Actinomycetota</taxon>
        <taxon>Actinomycetes</taxon>
        <taxon>Pseudonocardiales</taxon>
        <taxon>Pseudonocardiaceae</taxon>
        <taxon>Lentzea</taxon>
    </lineage>
</organism>
<comment type="catalytic activity">
    <reaction evidence="1">
        <text>ATP + protein L-histidine = ADP + protein N-phospho-L-histidine.</text>
        <dbReference type="EC" id="2.7.13.3"/>
    </reaction>
</comment>
<keyword evidence="8" id="KW-0472">Membrane</keyword>
<dbReference type="InterPro" id="IPR036890">
    <property type="entry name" value="HATPase_C_sf"/>
</dbReference>
<accession>A0ABU4TZG1</accession>
<dbReference type="Pfam" id="PF02518">
    <property type="entry name" value="HATPase_c"/>
    <property type="match status" value="1"/>
</dbReference>
<keyword evidence="4" id="KW-0597">Phosphoprotein</keyword>
<dbReference type="InterPro" id="IPR005467">
    <property type="entry name" value="His_kinase_dom"/>
</dbReference>
<keyword evidence="11" id="KW-1185">Reference proteome</keyword>
<dbReference type="CDD" id="cd00075">
    <property type="entry name" value="HATPase"/>
    <property type="match status" value="1"/>
</dbReference>
<dbReference type="Gene3D" id="3.30.565.10">
    <property type="entry name" value="Histidine kinase-like ATPase, C-terminal domain"/>
    <property type="match status" value="1"/>
</dbReference>
<comment type="caution">
    <text evidence="10">The sequence shown here is derived from an EMBL/GenBank/DDBJ whole genome shotgun (WGS) entry which is preliminary data.</text>
</comment>
<dbReference type="PANTHER" id="PTHR45436">
    <property type="entry name" value="SENSOR HISTIDINE KINASE YKOH"/>
    <property type="match status" value="1"/>
</dbReference>
<keyword evidence="6" id="KW-0812">Transmembrane</keyword>
<dbReference type="SMART" id="SM00387">
    <property type="entry name" value="HATPase_c"/>
    <property type="match status" value="1"/>
</dbReference>
<dbReference type="InterPro" id="IPR003594">
    <property type="entry name" value="HATPase_dom"/>
</dbReference>
<evidence type="ECO:0000259" key="9">
    <source>
        <dbReference type="PROSITE" id="PS50109"/>
    </source>
</evidence>
<protein>
    <recommendedName>
        <fullName evidence="3">histidine kinase</fullName>
        <ecNumber evidence="3">2.7.13.3</ecNumber>
    </recommendedName>
</protein>
<dbReference type="PANTHER" id="PTHR45436:SF5">
    <property type="entry name" value="SENSOR HISTIDINE KINASE TRCS"/>
    <property type="match status" value="1"/>
</dbReference>
<reference evidence="10 11" key="1">
    <citation type="submission" date="2023-11" db="EMBL/GenBank/DDBJ databases">
        <title>Lentzea sokolovensis, sp. nov., Lentzea kristufkii, sp. nov., and Lentzea miocenensis, sp. nov., rare actinobacteria from Sokolov Coal Basin, Miocene lacustrine sediment, Czech Republic.</title>
        <authorList>
            <person name="Lara A."/>
            <person name="Kotroba L."/>
            <person name="Nouioui I."/>
            <person name="Neumann-Schaal M."/>
            <person name="Mast Y."/>
            <person name="Chronakova A."/>
        </authorList>
    </citation>
    <scope>NUCLEOTIDE SEQUENCE [LARGE SCALE GENOMIC DNA]</scope>
    <source>
        <strain evidence="10 11">BCCO 10_0798</strain>
    </source>
</reference>
<evidence type="ECO:0000256" key="7">
    <source>
        <dbReference type="ARBA" id="ARBA00022777"/>
    </source>
</evidence>
<proteinExistence type="predicted"/>
<comment type="subcellular location">
    <subcellularLocation>
        <location evidence="2">Cell membrane</location>
    </subcellularLocation>
</comment>
<evidence type="ECO:0000313" key="11">
    <source>
        <dbReference type="Proteomes" id="UP001271792"/>
    </source>
</evidence>
<evidence type="ECO:0000256" key="5">
    <source>
        <dbReference type="ARBA" id="ARBA00022679"/>
    </source>
</evidence>
<dbReference type="RefSeq" id="WP_319987515.1">
    <property type="nucleotide sequence ID" value="NZ_JAXAVV010000017.1"/>
</dbReference>
<evidence type="ECO:0000256" key="2">
    <source>
        <dbReference type="ARBA" id="ARBA00004236"/>
    </source>
</evidence>
<dbReference type="Proteomes" id="UP001271792">
    <property type="component" value="Unassembled WGS sequence"/>
</dbReference>
<dbReference type="InterPro" id="IPR036097">
    <property type="entry name" value="HisK_dim/P_sf"/>
</dbReference>
<evidence type="ECO:0000256" key="6">
    <source>
        <dbReference type="ARBA" id="ARBA00022692"/>
    </source>
</evidence>
<evidence type="ECO:0000256" key="4">
    <source>
        <dbReference type="ARBA" id="ARBA00022553"/>
    </source>
</evidence>
<name>A0ABU4TZG1_9PSEU</name>
<dbReference type="InterPro" id="IPR050428">
    <property type="entry name" value="TCS_sensor_his_kinase"/>
</dbReference>
<gene>
    <name evidence="10" type="ORF">SK571_30420</name>
</gene>
<dbReference type="GO" id="GO:0016301">
    <property type="term" value="F:kinase activity"/>
    <property type="evidence" value="ECO:0007669"/>
    <property type="project" value="UniProtKB-KW"/>
</dbReference>
<dbReference type="PROSITE" id="PS50109">
    <property type="entry name" value="HIS_KIN"/>
    <property type="match status" value="1"/>
</dbReference>
<evidence type="ECO:0000256" key="1">
    <source>
        <dbReference type="ARBA" id="ARBA00000085"/>
    </source>
</evidence>
<dbReference type="SUPFAM" id="SSF55874">
    <property type="entry name" value="ATPase domain of HSP90 chaperone/DNA topoisomerase II/histidine kinase"/>
    <property type="match status" value="1"/>
</dbReference>
<keyword evidence="7 10" id="KW-0418">Kinase</keyword>
<feature type="domain" description="Histidine kinase" evidence="9">
    <location>
        <begin position="67"/>
        <end position="277"/>
    </location>
</feature>
<evidence type="ECO:0000256" key="8">
    <source>
        <dbReference type="ARBA" id="ARBA00022989"/>
    </source>
</evidence>